<dbReference type="InParanoid" id="A0A3N0VG02"/>
<accession>A0A3N0VG02</accession>
<dbReference type="PROSITE" id="PS51257">
    <property type="entry name" value="PROKAR_LIPOPROTEIN"/>
    <property type="match status" value="1"/>
</dbReference>
<gene>
    <name evidence="1" type="ORF">ED208_04630</name>
</gene>
<evidence type="ECO:0000313" key="1">
    <source>
        <dbReference type="EMBL" id="ROH91677.1"/>
    </source>
</evidence>
<keyword evidence="2" id="KW-1185">Reference proteome</keyword>
<protein>
    <submittedName>
        <fullName evidence="1">Uncharacterized protein</fullName>
    </submittedName>
</protein>
<name>A0A3N0VG02_9GAMM</name>
<dbReference type="EMBL" id="RJVO01000002">
    <property type="protein sequence ID" value="ROH91677.1"/>
    <property type="molecule type" value="Genomic_DNA"/>
</dbReference>
<dbReference type="RefSeq" id="WP_123210721.1">
    <property type="nucleotide sequence ID" value="NZ_RJVO01000002.1"/>
</dbReference>
<sequence>MKRVLALSLLPLLLSACGLSERSPNPEAAPGPTDLPWPTLPALRPDAATCEALRPARWRPASGAPQTGAKLRAFAIQYKQEIRHVESYGQFRLKMRCLMEEQVVPHLRADLPALVVYNEDAGLMTIASGSRGALVRAQAQTPLAAPLGDAAPLGIVGALGLLNLAYLPQVLAYQIRFPGVDPRKQVFLAATDTFARAFSQTFSDIARDYGVYVVASNNQAPYAASSDPVDLALFKDPNLASIDEVYIATAAHIANVTFLWGPEDLHPEAPRGEQNLLFRNEKVPLTDIELQVLGLDEGPASGEAGLANAAGYPVAGFQLGFATSLPAFQWGYEFGQRPAGFEPCADIPASYMPCMDALGVDVVVQAEANPGRWAAYYAGGWQPLEWMNSTWRTVAEPSVGFRYNITAHLVGNLLDLAFDGQSAITARHQSGPGQHYVGNLEFEPGTDVGWYQVFQGEKPEFLALAPWVRDDAPRATLLETGTALSPGSRDAQENDYLETAVWADLLH</sequence>
<organism evidence="1 2">
    <name type="scientific">Stagnimonas aquatica</name>
    <dbReference type="NCBI Taxonomy" id="2689987"/>
    <lineage>
        <taxon>Bacteria</taxon>
        <taxon>Pseudomonadati</taxon>
        <taxon>Pseudomonadota</taxon>
        <taxon>Gammaproteobacteria</taxon>
        <taxon>Nevskiales</taxon>
        <taxon>Nevskiaceae</taxon>
        <taxon>Stagnimonas</taxon>
    </lineage>
</organism>
<reference evidence="1 2" key="1">
    <citation type="submission" date="2018-10" db="EMBL/GenBank/DDBJ databases">
        <authorList>
            <person name="Chen W.-M."/>
        </authorList>
    </citation>
    <scope>NUCLEOTIDE SEQUENCE [LARGE SCALE GENOMIC DNA]</scope>
    <source>
        <strain evidence="1 2">THS-13</strain>
    </source>
</reference>
<evidence type="ECO:0000313" key="2">
    <source>
        <dbReference type="Proteomes" id="UP000282106"/>
    </source>
</evidence>
<proteinExistence type="predicted"/>
<comment type="caution">
    <text evidence="1">The sequence shown here is derived from an EMBL/GenBank/DDBJ whole genome shotgun (WGS) entry which is preliminary data.</text>
</comment>
<dbReference type="Proteomes" id="UP000282106">
    <property type="component" value="Unassembled WGS sequence"/>
</dbReference>
<dbReference type="AlphaFoldDB" id="A0A3N0VG02"/>